<feature type="chain" id="PRO_5046573602" description="DUF3604 domain-containing protein" evidence="2">
    <location>
        <begin position="24"/>
        <end position="788"/>
    </location>
</feature>
<dbReference type="RefSeq" id="WP_284279368.1">
    <property type="nucleotide sequence ID" value="NZ_BSOJ01000002.1"/>
</dbReference>
<name>A0ABQ5YQE3_9BURK</name>
<evidence type="ECO:0000313" key="4">
    <source>
        <dbReference type="Proteomes" id="UP001156664"/>
    </source>
</evidence>
<comment type="caution">
    <text evidence="3">The sequence shown here is derived from an EMBL/GenBank/DDBJ whole genome shotgun (WGS) entry which is preliminary data.</text>
</comment>
<keyword evidence="4" id="KW-1185">Reference proteome</keyword>
<organism evidence="3 4">
    <name type="scientific">Limnobacter litoralis</name>
    <dbReference type="NCBI Taxonomy" id="481366"/>
    <lineage>
        <taxon>Bacteria</taxon>
        <taxon>Pseudomonadati</taxon>
        <taxon>Pseudomonadota</taxon>
        <taxon>Betaproteobacteria</taxon>
        <taxon>Burkholderiales</taxon>
        <taxon>Burkholderiaceae</taxon>
        <taxon>Limnobacter</taxon>
    </lineage>
</organism>
<reference evidence="4" key="1">
    <citation type="journal article" date="2019" name="Int. J. Syst. Evol. Microbiol.">
        <title>The Global Catalogue of Microorganisms (GCM) 10K type strain sequencing project: providing services to taxonomists for standard genome sequencing and annotation.</title>
        <authorList>
            <consortium name="The Broad Institute Genomics Platform"/>
            <consortium name="The Broad Institute Genome Sequencing Center for Infectious Disease"/>
            <person name="Wu L."/>
            <person name="Ma J."/>
        </authorList>
    </citation>
    <scope>NUCLEOTIDE SEQUENCE [LARGE SCALE GENOMIC DNA]</scope>
    <source>
        <strain evidence="4">NBRC 105857</strain>
    </source>
</reference>
<evidence type="ECO:0008006" key="5">
    <source>
        <dbReference type="Google" id="ProtNLM"/>
    </source>
</evidence>
<dbReference type="PROSITE" id="PS51257">
    <property type="entry name" value="PROKAR_LIPOPROTEIN"/>
    <property type="match status" value="1"/>
</dbReference>
<feature type="region of interest" description="Disordered" evidence="1">
    <location>
        <begin position="33"/>
        <end position="59"/>
    </location>
</feature>
<dbReference type="Proteomes" id="UP001156664">
    <property type="component" value="Unassembled WGS sequence"/>
</dbReference>
<keyword evidence="2" id="KW-0732">Signal</keyword>
<dbReference type="Pfam" id="PF12228">
    <property type="entry name" value="DUF3604"/>
    <property type="match status" value="2"/>
</dbReference>
<evidence type="ECO:0000256" key="2">
    <source>
        <dbReference type="SAM" id="SignalP"/>
    </source>
</evidence>
<evidence type="ECO:0000256" key="1">
    <source>
        <dbReference type="SAM" id="MobiDB-lite"/>
    </source>
</evidence>
<evidence type="ECO:0000313" key="3">
    <source>
        <dbReference type="EMBL" id="GLR25069.1"/>
    </source>
</evidence>
<dbReference type="EMBL" id="BSOJ01000002">
    <property type="protein sequence ID" value="GLR25069.1"/>
    <property type="molecule type" value="Genomic_DNA"/>
</dbReference>
<proteinExistence type="predicted"/>
<gene>
    <name evidence="3" type="ORF">GCM10007875_01560</name>
</gene>
<accession>A0ABQ5YQE3</accession>
<feature type="signal peptide" evidence="2">
    <location>
        <begin position="1"/>
        <end position="23"/>
    </location>
</feature>
<dbReference type="InterPro" id="IPR022028">
    <property type="entry name" value="DUF3604"/>
</dbReference>
<protein>
    <recommendedName>
        <fullName evidence="5">DUF3604 domain-containing protein</fullName>
    </recommendedName>
</protein>
<sequence>MSEYKKWMRIGLLSLALPVGLCACLGNGSSDASSSPTPAEVTASQVDNSNPPPSTNDGQSEFECLNTKSTVKQAFFGDIHVHTKLSFDAYFLNSLNGPKEAYDYAKGEYEYLPSGNDPDKPVRRVSIGRPLDFAAVTEHAEQLGTFSRVCEANGTLPDGTNPACSVFGQFIRDNISTFITGQVPLYLQLVTSAGRNAPSTSTWQQIQQINASENEPCHFTTLNGYEFSSNKGGQVLHRNVIFASDTVPKDVYSSVPPIPTEDNTNDEWGLFDSLKANCLDVPKCDVITIPHGTNQSDGRFARPREADTGLPLARDNRPLTVADAQLRNTFDKNLEIIQHKGASECLTGFNGALLAGEEAGCGFEEWKTLCRGKNDDPPECKLVCKGSPNDPIFCQVNQNHGATDSLHDVRPCDKVAIGGSTPSDCTSPLDYARNVIPEGMALQRKLGVNPYQYGFIASSDTHNGLAGRTDNKKYAENTGHGGVLDDEPREALGHWDCTEPPLPTDPITGFKVPVHNYDASNPSNCNDRHFNPVAINFTPGGLAGVWARENTRKEIFAALKRRETFATSGSRMRIRMLASATPLPPDICTRLEKGESPIEEGYIQGVPQGGSLTPGASGPYLVVYAMQDPGGQEPGMPLQSIEIIKSWADRNNQIREHRIVLDAIKNPPEPDQQCQVQYRGPAQMCKVFQDKDFDASLGASYYARALENPSCRWSTRMCSAKGVQCDTIQASNGQFPAGSPFAGFEGCCKIAGEPGTFSAVNRFITQQERAWSSPIWVQAAQQKKDNKP</sequence>